<protein>
    <submittedName>
        <fullName evidence="2">Uncharacterized protein</fullName>
    </submittedName>
</protein>
<reference evidence="2 3" key="1">
    <citation type="submission" date="2024-09" db="EMBL/GenBank/DDBJ databases">
        <title>Itraconazole resistance in Madurella fahalii resulting from another homologue of gene encoding cytochrome P450 14-alpha sterol demethylase (CYP51).</title>
        <authorList>
            <person name="Yoshioka I."/>
            <person name="Fahal A.H."/>
            <person name="Kaneko S."/>
            <person name="Yaguchi T."/>
        </authorList>
    </citation>
    <scope>NUCLEOTIDE SEQUENCE [LARGE SCALE GENOMIC DNA]</scope>
    <source>
        <strain evidence="2 3">IFM 68171</strain>
    </source>
</reference>
<keyword evidence="3" id="KW-1185">Reference proteome</keyword>
<keyword evidence="1" id="KW-0175">Coiled coil</keyword>
<evidence type="ECO:0000256" key="1">
    <source>
        <dbReference type="SAM" id="Coils"/>
    </source>
</evidence>
<evidence type="ECO:0000313" key="3">
    <source>
        <dbReference type="Proteomes" id="UP001628179"/>
    </source>
</evidence>
<dbReference type="GeneID" id="98173737"/>
<organism evidence="2 3">
    <name type="scientific">Madurella fahalii</name>
    <dbReference type="NCBI Taxonomy" id="1157608"/>
    <lineage>
        <taxon>Eukaryota</taxon>
        <taxon>Fungi</taxon>
        <taxon>Dikarya</taxon>
        <taxon>Ascomycota</taxon>
        <taxon>Pezizomycotina</taxon>
        <taxon>Sordariomycetes</taxon>
        <taxon>Sordariomycetidae</taxon>
        <taxon>Sordariales</taxon>
        <taxon>Sordariales incertae sedis</taxon>
        <taxon>Madurella</taxon>
    </lineage>
</organism>
<feature type="coiled-coil region" evidence="1">
    <location>
        <begin position="32"/>
        <end position="144"/>
    </location>
</feature>
<evidence type="ECO:0000313" key="2">
    <source>
        <dbReference type="EMBL" id="GAB1312782.1"/>
    </source>
</evidence>
<dbReference type="RefSeq" id="XP_070914515.1">
    <property type="nucleotide sequence ID" value="XM_071058414.1"/>
</dbReference>
<comment type="caution">
    <text evidence="2">The sequence shown here is derived from an EMBL/GenBank/DDBJ whole genome shotgun (WGS) entry which is preliminary data.</text>
</comment>
<dbReference type="Proteomes" id="UP001628179">
    <property type="component" value="Unassembled WGS sequence"/>
</dbReference>
<name>A0ABQ0G4W3_9PEZI</name>
<proteinExistence type="predicted"/>
<sequence>MSPQAVDEAATDAADVVNLLMALTKQPSVQRFTALAQENERLKQQLQDLDAANRGTTFNLSRTCDELKSKDGEFKAREAKLQNELKNKEAALEKVTKEKQKLAESLATSKKTATDIEEQVERLQTDLEKQEEEFQKQLREKEGRLQKIDSFSVPLKSTDEAISRALRAIYSSARKVADTHFAVDIPSVALTSDQRSELNNFGIPLLSSNTALAKQMRVALFLRVLGNELREHMFQPTYLLKDAKDLNRIISTLAKKNPEQESFFRSLLLSVAERTRNGNDSVEKACIEDVVNGVDSRLSPLLPETRRHGFKSDLQSACATACWVESSAFRSPVCPGNNSQVMPEWCHGRPECI</sequence>
<gene>
    <name evidence="2" type="ORF">MFIFM68171_02992</name>
</gene>
<dbReference type="EMBL" id="BAAFSV010000002">
    <property type="protein sequence ID" value="GAB1312782.1"/>
    <property type="molecule type" value="Genomic_DNA"/>
</dbReference>
<accession>A0ABQ0G4W3</accession>